<evidence type="ECO:0000313" key="2">
    <source>
        <dbReference type="Proteomes" id="UP000194236"/>
    </source>
</evidence>
<accession>A0A1Y3ARD7</accession>
<keyword evidence="2" id="KW-1185">Reference proteome</keyword>
<protein>
    <recommendedName>
        <fullName evidence="3">ABC transporter domain-containing protein</fullName>
    </recommendedName>
</protein>
<organism evidence="1 2">
    <name type="scientific">Euroglyphus maynei</name>
    <name type="common">Mayne's house dust mite</name>
    <dbReference type="NCBI Taxonomy" id="6958"/>
    <lineage>
        <taxon>Eukaryota</taxon>
        <taxon>Metazoa</taxon>
        <taxon>Ecdysozoa</taxon>
        <taxon>Arthropoda</taxon>
        <taxon>Chelicerata</taxon>
        <taxon>Arachnida</taxon>
        <taxon>Acari</taxon>
        <taxon>Acariformes</taxon>
        <taxon>Sarcoptiformes</taxon>
        <taxon>Astigmata</taxon>
        <taxon>Psoroptidia</taxon>
        <taxon>Analgoidea</taxon>
        <taxon>Pyroglyphidae</taxon>
        <taxon>Pyroglyphinae</taxon>
        <taxon>Euroglyphus</taxon>
    </lineage>
</organism>
<dbReference type="OrthoDB" id="10255969at2759"/>
<sequence>MIKNPFTNHSYVSDEADVVAINDNRHASLNRFRRLTSQNETDEKVKRDPALALAKLVEKTEKNGVYVNKGLIMEDERSMQSTPGAITPNSRPPKIAVDVRDVTFAYGFGQKSLLTLKKINVSVPQGKIYALLGSSGCGNCT</sequence>
<dbReference type="AlphaFoldDB" id="A0A1Y3ARD7"/>
<dbReference type="EMBL" id="MUJZ01062875">
    <property type="protein sequence ID" value="OTF71032.1"/>
    <property type="molecule type" value="Genomic_DNA"/>
</dbReference>
<dbReference type="Proteomes" id="UP000194236">
    <property type="component" value="Unassembled WGS sequence"/>
</dbReference>
<dbReference type="Gene3D" id="3.40.50.300">
    <property type="entry name" value="P-loop containing nucleotide triphosphate hydrolases"/>
    <property type="match status" value="1"/>
</dbReference>
<gene>
    <name evidence="1" type="ORF">BLA29_008312</name>
</gene>
<dbReference type="InterPro" id="IPR027417">
    <property type="entry name" value="P-loop_NTPase"/>
</dbReference>
<evidence type="ECO:0008006" key="3">
    <source>
        <dbReference type="Google" id="ProtNLM"/>
    </source>
</evidence>
<dbReference type="SUPFAM" id="SSF52540">
    <property type="entry name" value="P-loop containing nucleoside triphosphate hydrolases"/>
    <property type="match status" value="1"/>
</dbReference>
<reference evidence="1 2" key="1">
    <citation type="submission" date="2017-03" db="EMBL/GenBank/DDBJ databases">
        <title>Genome Survey of Euroglyphus maynei.</title>
        <authorList>
            <person name="Arlian L.G."/>
            <person name="Morgan M.S."/>
            <person name="Rider S.D."/>
        </authorList>
    </citation>
    <scope>NUCLEOTIDE SEQUENCE [LARGE SCALE GENOMIC DNA]</scope>
    <source>
        <strain evidence="1">Arlian Lab</strain>
        <tissue evidence="1">Whole body</tissue>
    </source>
</reference>
<comment type="caution">
    <text evidence="1">The sequence shown here is derived from an EMBL/GenBank/DDBJ whole genome shotgun (WGS) entry which is preliminary data.</text>
</comment>
<proteinExistence type="predicted"/>
<name>A0A1Y3ARD7_EURMA</name>
<evidence type="ECO:0000313" key="1">
    <source>
        <dbReference type="EMBL" id="OTF71032.1"/>
    </source>
</evidence>